<dbReference type="Gene3D" id="3.20.20.140">
    <property type="entry name" value="Metal-dependent hydrolases"/>
    <property type="match status" value="1"/>
</dbReference>
<dbReference type="InterPro" id="IPR029019">
    <property type="entry name" value="HEX_eukaryotic_N"/>
</dbReference>
<sequence>MPSFASNDHVPGLGSSMPYIIKFTNCFLAFPTSPTSTLIPQDLWIDVSTGLILDAQRAFYHAKQVPNEIIDLHGAILAPGFVELQVNGGVGFDFSVWPSGPNAEEEYKNGVERVSQELVRYGVTSYLPTIITQHPAHYHRALPHLRPNPLAPPGWGAEVLGAHCEGPFLQSRKNGCHDISLLRTLTPSSDEPTVRDDAMKSMEECYGETNMHCIKLVTAAPELPGMLPLIPHLVSRGITFSIGHTSASLSVAREAVRRGARMVTHLFNAMGVMHQRDPGVVGLLGDPISIHPPPLPSTKIESQHNGEGEYEEDGEKTDGNEDRLFYGLITDSIHVSPSCITIAHRSHPTGTILTTDAMALLGLPDGTHSWTGASITKHGKKLTLTGVKGKDGEEVIAGSAVSMDECLRNFVGWTGCGVVDGIKTVTAHPARAIGVHDRKGSLKPGMEADLVVLSPWVEEDDGMGLEVLQTWRRGVKVFDREWEREEVGNGGVGVGSGIVVHGDGHGHGDPDNPAVIQIKLIMQAPLFFALCSILLTPVHALWPIPSGNRTNGTTLLQLSPNVDFKFVPPAAAILLDNCTGSSTEPRVQSAIARTLKALMTDNFVPWMLHPFGIDFQPCTQYIMGAPMISQIIVKQTDTDPSNIASPVAFNISESYTLDIPVDGSPVVVECTHSLGCLHGLTTLQQLFYTYSPSTYLYQNGQGSNMVYIPDAPIHIEDAPKFQHRGMNFDVARNFFPVPDILRQIDALAFNKFNTLHLHITDAQSWPLVIPCYPELAEKGAYAPGLWYTPTDIELIQSYGSDRGVQVILEIDMPGHSGSIGYSHPELTCAVDDPNWAADNVAAEPPSGTLRLNSSDVTVFIDNMFDDLLPRLKEYAAFYHTGGDEVKPNAYLLDPTVRSNDSEVLQPLVNAFVLNAQAKVHEYGFTGIAWEEMLLDWNVTLAKDTLIQVWQATRNVKSVIAKGYRAIVGNYNYWYLDCGKGQFIDFQNDTVYYPFTDYCAPTKNWRLIYSFDPIGNLTAEEASMVVGGEINLWTEQTDPANLDRMVWPRACAAGEVLWSGRTDAEGVNRTTISATPRLHEMRYRLLGRGIQAEPIQPIWCAQRPGMCYA</sequence>
<comment type="caution">
    <text evidence="13">The sequence shown here is derived from an EMBL/GenBank/DDBJ whole genome shotgun (WGS) entry which is preliminary data.</text>
</comment>
<dbReference type="InterPro" id="IPR015883">
    <property type="entry name" value="Glyco_hydro_20_cat"/>
</dbReference>
<feature type="region of interest" description="Disordered" evidence="9">
    <location>
        <begin position="291"/>
        <end position="318"/>
    </location>
</feature>
<dbReference type="GO" id="GO:0016231">
    <property type="term" value="F:beta-N-acetylglucosaminidase activity"/>
    <property type="evidence" value="ECO:0007669"/>
    <property type="project" value="TreeGrafter"/>
</dbReference>
<reference evidence="13 14" key="3">
    <citation type="journal article" date="2015" name="Genome Announc.">
        <title>Draft Genome Sequence of the Archiascomycetous Yeast Saitoella complicata.</title>
        <authorList>
            <person name="Yamauchi K."/>
            <person name="Kondo S."/>
            <person name="Hamamoto M."/>
            <person name="Takahashi Y."/>
            <person name="Ogura Y."/>
            <person name="Hayashi T."/>
            <person name="Nishida H."/>
        </authorList>
    </citation>
    <scope>NUCLEOTIDE SEQUENCE [LARGE SCALE GENOMIC DNA]</scope>
    <source>
        <strain evidence="13 14">NRRL Y-17804</strain>
    </source>
</reference>
<dbReference type="SUPFAM" id="SSF55545">
    <property type="entry name" value="beta-N-acetylhexosaminidase-like domain"/>
    <property type="match status" value="1"/>
</dbReference>
<evidence type="ECO:0000313" key="13">
    <source>
        <dbReference type="EMBL" id="GAO49103.1"/>
    </source>
</evidence>
<feature type="domain" description="Glycoside hydrolase family 20 catalytic" evidence="10">
    <location>
        <begin position="721"/>
        <end position="1059"/>
    </location>
</feature>
<reference evidence="13 14" key="1">
    <citation type="journal article" date="2011" name="J. Gen. Appl. Microbiol.">
        <title>Draft genome sequencing of the enigmatic yeast Saitoella complicata.</title>
        <authorList>
            <person name="Nishida H."/>
            <person name="Hamamoto M."/>
            <person name="Sugiyama J."/>
        </authorList>
    </citation>
    <scope>NUCLEOTIDE SEQUENCE [LARGE SCALE GENOMIC DNA]</scope>
    <source>
        <strain evidence="13 14">NRRL Y-17804</strain>
    </source>
</reference>
<evidence type="ECO:0000259" key="11">
    <source>
        <dbReference type="Pfam" id="PF01979"/>
    </source>
</evidence>
<dbReference type="InterPro" id="IPR006680">
    <property type="entry name" value="Amidohydro-rel"/>
</dbReference>
<proteinExistence type="inferred from homology"/>
<dbReference type="InterPro" id="IPR029018">
    <property type="entry name" value="Hex-like_dom2"/>
</dbReference>
<dbReference type="PANTHER" id="PTHR22600:SF58">
    <property type="entry name" value="BETA-HEXOSAMINIDASE"/>
    <property type="match status" value="1"/>
</dbReference>
<evidence type="ECO:0000256" key="6">
    <source>
        <dbReference type="ARBA" id="ARBA00023180"/>
    </source>
</evidence>
<gene>
    <name evidence="13" type="ORF">G7K_3261-t1</name>
</gene>
<dbReference type="SUPFAM" id="SSF51445">
    <property type="entry name" value="(Trans)glycosidases"/>
    <property type="match status" value="1"/>
</dbReference>
<evidence type="ECO:0000256" key="4">
    <source>
        <dbReference type="ARBA" id="ARBA00022729"/>
    </source>
</evidence>
<evidence type="ECO:0000256" key="5">
    <source>
        <dbReference type="ARBA" id="ARBA00022801"/>
    </source>
</evidence>
<dbReference type="Pfam" id="PF14845">
    <property type="entry name" value="Glycohydro_20b2"/>
    <property type="match status" value="1"/>
</dbReference>
<keyword evidence="7" id="KW-0326">Glycosidase</keyword>
<reference evidence="13 14" key="2">
    <citation type="journal article" date="2014" name="J. Gen. Appl. Microbiol.">
        <title>The early diverging ascomycetous budding yeast Saitoella complicata has three histone deacetylases belonging to the Clr6, Hos2, and Rpd3 lineages.</title>
        <authorList>
            <person name="Nishida H."/>
            <person name="Matsumoto T."/>
            <person name="Kondo S."/>
            <person name="Hamamoto M."/>
            <person name="Yoshikawa H."/>
        </authorList>
    </citation>
    <scope>NUCLEOTIDE SEQUENCE [LARGE SCALE GENOMIC DNA]</scope>
    <source>
        <strain evidence="13 14">NRRL Y-17804</strain>
    </source>
</reference>
<dbReference type="Gene3D" id="3.20.20.80">
    <property type="entry name" value="Glycosidases"/>
    <property type="match status" value="1"/>
</dbReference>
<evidence type="ECO:0000256" key="7">
    <source>
        <dbReference type="ARBA" id="ARBA00023295"/>
    </source>
</evidence>
<dbReference type="EMBL" id="BACD03000020">
    <property type="protein sequence ID" value="GAO49103.1"/>
    <property type="molecule type" value="Genomic_DNA"/>
</dbReference>
<dbReference type="InterPro" id="IPR017853">
    <property type="entry name" value="GH"/>
</dbReference>
<accession>A0A0E9NH16</accession>
<dbReference type="InterPro" id="IPR032466">
    <property type="entry name" value="Metal_Hydrolase"/>
</dbReference>
<feature type="domain" description="Amidohydrolase-related" evidence="11">
    <location>
        <begin position="76"/>
        <end position="458"/>
    </location>
</feature>
<dbReference type="GO" id="GO:0030203">
    <property type="term" value="P:glycosaminoglycan metabolic process"/>
    <property type="evidence" value="ECO:0007669"/>
    <property type="project" value="TreeGrafter"/>
</dbReference>
<evidence type="ECO:0000256" key="1">
    <source>
        <dbReference type="ARBA" id="ARBA00001231"/>
    </source>
</evidence>
<evidence type="ECO:0000256" key="9">
    <source>
        <dbReference type="SAM" id="MobiDB-lite"/>
    </source>
</evidence>
<evidence type="ECO:0000313" key="14">
    <source>
        <dbReference type="Proteomes" id="UP000033140"/>
    </source>
</evidence>
<dbReference type="Pfam" id="PF01979">
    <property type="entry name" value="Amidohydro_1"/>
    <property type="match status" value="1"/>
</dbReference>
<comment type="catalytic activity">
    <reaction evidence="1">
        <text>Hydrolysis of terminal non-reducing N-acetyl-D-hexosamine residues in N-acetyl-beta-D-hexosaminides.</text>
        <dbReference type="EC" id="3.2.1.52"/>
    </reaction>
</comment>
<feature type="active site" description="Proton donor" evidence="8">
    <location>
        <position position="884"/>
    </location>
</feature>
<dbReference type="EC" id="3.2.1.52" evidence="3"/>
<dbReference type="Gene3D" id="3.30.379.10">
    <property type="entry name" value="Chitobiase/beta-hexosaminidase domain 2-like"/>
    <property type="match status" value="1"/>
</dbReference>
<comment type="similarity">
    <text evidence="2">Belongs to the glycosyl hydrolase 20 family.</text>
</comment>
<dbReference type="STRING" id="698492.A0A0E9NH16"/>
<keyword evidence="4" id="KW-0732">Signal</keyword>
<evidence type="ECO:0000256" key="2">
    <source>
        <dbReference type="ARBA" id="ARBA00006285"/>
    </source>
</evidence>
<dbReference type="InterPro" id="IPR025705">
    <property type="entry name" value="Beta_hexosaminidase_sua/sub"/>
</dbReference>
<evidence type="ECO:0000256" key="3">
    <source>
        <dbReference type="ARBA" id="ARBA00012663"/>
    </source>
</evidence>
<evidence type="ECO:0000259" key="12">
    <source>
        <dbReference type="Pfam" id="PF14845"/>
    </source>
</evidence>
<keyword evidence="14" id="KW-1185">Reference proteome</keyword>
<dbReference type="GO" id="GO:0005975">
    <property type="term" value="P:carbohydrate metabolic process"/>
    <property type="evidence" value="ECO:0007669"/>
    <property type="project" value="InterPro"/>
</dbReference>
<name>A0A0E9NH16_SAICN</name>
<dbReference type="SUPFAM" id="SSF51338">
    <property type="entry name" value="Composite domain of metallo-dependent hydrolases"/>
    <property type="match status" value="1"/>
</dbReference>
<dbReference type="Proteomes" id="UP000033140">
    <property type="component" value="Unassembled WGS sequence"/>
</dbReference>
<keyword evidence="6" id="KW-0325">Glycoprotein</keyword>
<organism evidence="13 14">
    <name type="scientific">Saitoella complicata (strain BCRC 22490 / CBS 7301 / JCM 7358 / NBRC 10748 / NRRL Y-17804)</name>
    <dbReference type="NCBI Taxonomy" id="698492"/>
    <lineage>
        <taxon>Eukaryota</taxon>
        <taxon>Fungi</taxon>
        <taxon>Dikarya</taxon>
        <taxon>Ascomycota</taxon>
        <taxon>Taphrinomycotina</taxon>
        <taxon>Taphrinomycotina incertae sedis</taxon>
        <taxon>Saitoella</taxon>
    </lineage>
</organism>
<dbReference type="Pfam" id="PF00728">
    <property type="entry name" value="Glyco_hydro_20"/>
    <property type="match status" value="1"/>
</dbReference>
<dbReference type="PANTHER" id="PTHR22600">
    <property type="entry name" value="BETA-HEXOSAMINIDASE"/>
    <property type="match status" value="1"/>
</dbReference>
<evidence type="ECO:0000259" key="10">
    <source>
        <dbReference type="Pfam" id="PF00728"/>
    </source>
</evidence>
<dbReference type="GO" id="GO:0016020">
    <property type="term" value="C:membrane"/>
    <property type="evidence" value="ECO:0007669"/>
    <property type="project" value="TreeGrafter"/>
</dbReference>
<dbReference type="InterPro" id="IPR011059">
    <property type="entry name" value="Metal-dep_hydrolase_composite"/>
</dbReference>
<dbReference type="GO" id="GO:0016810">
    <property type="term" value="F:hydrolase activity, acting on carbon-nitrogen (but not peptide) bonds"/>
    <property type="evidence" value="ECO:0007669"/>
    <property type="project" value="InterPro"/>
</dbReference>
<protein>
    <recommendedName>
        <fullName evidence="3">beta-N-acetylhexosaminidase</fullName>
        <ecNumber evidence="3">3.2.1.52</ecNumber>
    </recommendedName>
</protein>
<evidence type="ECO:0000256" key="8">
    <source>
        <dbReference type="PIRSR" id="PIRSR625705-1"/>
    </source>
</evidence>
<feature type="domain" description="Beta-hexosaminidase eukaryotic type N-terminal" evidence="12">
    <location>
        <begin position="541"/>
        <end position="686"/>
    </location>
</feature>
<dbReference type="FunFam" id="3.20.20.80:FF:000063">
    <property type="entry name" value="Beta-hexosaminidase"/>
    <property type="match status" value="1"/>
</dbReference>
<dbReference type="AlphaFoldDB" id="A0A0E9NH16"/>
<dbReference type="SUPFAM" id="SSF51556">
    <property type="entry name" value="Metallo-dependent hydrolases"/>
    <property type="match status" value="1"/>
</dbReference>
<dbReference type="PRINTS" id="PR00738">
    <property type="entry name" value="GLHYDRLASE20"/>
</dbReference>
<keyword evidence="5" id="KW-0378">Hydrolase</keyword>